<dbReference type="HOGENOM" id="CLU_2086632_0_0_1"/>
<dbReference type="EMBL" id="DS572702">
    <property type="protein sequence ID" value="EGY23478.1"/>
    <property type="molecule type" value="Genomic_DNA"/>
</dbReference>
<dbReference type="GeneID" id="20706379"/>
<organism evidence="2 3">
    <name type="scientific">Verticillium dahliae (strain VdLs.17 / ATCC MYA-4575 / FGSC 10137)</name>
    <name type="common">Verticillium wilt</name>
    <dbReference type="NCBI Taxonomy" id="498257"/>
    <lineage>
        <taxon>Eukaryota</taxon>
        <taxon>Fungi</taxon>
        <taxon>Dikarya</taxon>
        <taxon>Ascomycota</taxon>
        <taxon>Pezizomycotina</taxon>
        <taxon>Sordariomycetes</taxon>
        <taxon>Hypocreomycetidae</taxon>
        <taxon>Glomerellales</taxon>
        <taxon>Plectosphaerellaceae</taxon>
        <taxon>Verticillium</taxon>
    </lineage>
</organism>
<dbReference type="KEGG" id="vda:VDAG_04916"/>
<protein>
    <submittedName>
        <fullName evidence="2">Uncharacterized protein</fullName>
    </submittedName>
</protein>
<name>G2X3D1_VERDV</name>
<dbReference type="RefSeq" id="XP_009652815.1">
    <property type="nucleotide sequence ID" value="XM_009654520.1"/>
</dbReference>
<accession>G2X3D1</accession>
<feature type="compositionally biased region" description="Basic and acidic residues" evidence="1">
    <location>
        <begin position="107"/>
        <end position="117"/>
    </location>
</feature>
<feature type="compositionally biased region" description="Polar residues" evidence="1">
    <location>
        <begin position="84"/>
        <end position="104"/>
    </location>
</feature>
<dbReference type="AlphaFoldDB" id="G2X3D1"/>
<evidence type="ECO:0000256" key="1">
    <source>
        <dbReference type="SAM" id="MobiDB-lite"/>
    </source>
</evidence>
<reference evidence="2 3" key="1">
    <citation type="submission" date="2008-03" db="EMBL/GenBank/DDBJ databases">
        <title>The Genome Sequence of Verticillium dahliae VdLs.17.</title>
        <authorList>
            <consortium name="The Broad Institute Genome Sequencing Platform"/>
            <person name="Ma L.-J.J."/>
            <person name="Klosterman S.J."/>
            <person name="Subbarao K."/>
            <person name="Dobinson K."/>
            <person name="Veronese P."/>
            <person name="Kang S."/>
            <person name="Gold S.E."/>
            <person name="Young S."/>
            <person name="Jaffe D."/>
            <person name="Gnerre S."/>
            <person name="Berlin A."/>
            <person name="Heiman D."/>
            <person name="Hepburn T."/>
            <person name="Sykes S."/>
            <person name="Alvarado L."/>
            <person name="Kodira C.D."/>
            <person name="Lander E."/>
            <person name="Galagan J."/>
            <person name="Nusbaum C."/>
            <person name="Birren B."/>
        </authorList>
    </citation>
    <scope>NUCLEOTIDE SEQUENCE [LARGE SCALE GENOMIC DNA]</scope>
    <source>
        <strain evidence="3">VdLs.17 / ATCC MYA-4575 / FGSC 10137</strain>
    </source>
</reference>
<gene>
    <name evidence="2" type="ORF">VDAG_04916</name>
</gene>
<evidence type="ECO:0000313" key="2">
    <source>
        <dbReference type="EMBL" id="EGY23478.1"/>
    </source>
</evidence>
<feature type="region of interest" description="Disordered" evidence="1">
    <location>
        <begin position="70"/>
        <end position="117"/>
    </location>
</feature>
<proteinExistence type="predicted"/>
<dbReference type="InParanoid" id="G2X3D1"/>
<sequence length="117" mass="13304">MSSQAFLPSTRQFPTPVTYAQSMFEHTVQQMTAKSIPYASPGNITETRFRRKLPLTVSSELREAQLSLIRHPQQRMQHQVLPATRQSASLAPQAHSYSTANSPTREGIQRKDEPRRL</sequence>
<evidence type="ECO:0000313" key="3">
    <source>
        <dbReference type="Proteomes" id="UP000001611"/>
    </source>
</evidence>
<dbReference type="Proteomes" id="UP000001611">
    <property type="component" value="Chromosome 3"/>
</dbReference>
<keyword evidence="3" id="KW-1185">Reference proteome</keyword>